<keyword evidence="9" id="KW-0234">DNA repair</keyword>
<dbReference type="PANTHER" id="PTHR47707:SF1">
    <property type="entry name" value="NUDIX HYDROLASE FAMILY PROTEIN"/>
    <property type="match status" value="1"/>
</dbReference>
<evidence type="ECO:0000256" key="5">
    <source>
        <dbReference type="ARBA" id="ARBA00022723"/>
    </source>
</evidence>
<dbReference type="GO" id="GO:0008413">
    <property type="term" value="F:8-oxo-7,8-dihydroguanosine triphosphate pyrophosphatase activity"/>
    <property type="evidence" value="ECO:0007669"/>
    <property type="project" value="TreeGrafter"/>
</dbReference>
<dbReference type="GO" id="GO:0044716">
    <property type="term" value="F:8-oxo-GDP phosphatase activity"/>
    <property type="evidence" value="ECO:0007669"/>
    <property type="project" value="TreeGrafter"/>
</dbReference>
<accession>A0A061R0D4</accession>
<sequence length="164" mass="17569">MSASQLNSCKLQWPNPSGFSLGVAKQHFSMRAFRSVAHRRLASPLKVPKTLAAQANPPSVSKLVLVAGVALINASGKILLAQRPEGKPMSGLWEFPGGKVLRLCSISCVSLSGPMMSTKISSGHLCGLVKRPPAPGANVRVPYRHTPVFRPSVRAIPLSHFPWT</sequence>
<evidence type="ECO:0000313" key="13">
    <source>
        <dbReference type="EMBL" id="JAC64120.1"/>
    </source>
</evidence>
<evidence type="ECO:0000256" key="7">
    <source>
        <dbReference type="ARBA" id="ARBA00022801"/>
    </source>
</evidence>
<comment type="catalytic activity">
    <reaction evidence="10">
        <text>8-oxo-dGTP + H2O = 8-oxo-dGMP + diphosphate + H(+)</text>
        <dbReference type="Rhea" id="RHEA:31575"/>
        <dbReference type="ChEBI" id="CHEBI:15377"/>
        <dbReference type="ChEBI" id="CHEBI:15378"/>
        <dbReference type="ChEBI" id="CHEBI:33019"/>
        <dbReference type="ChEBI" id="CHEBI:63224"/>
        <dbReference type="ChEBI" id="CHEBI:77896"/>
        <dbReference type="EC" id="3.6.1.55"/>
    </reaction>
</comment>
<feature type="domain" description="Nudix hydrolase" evidence="12">
    <location>
        <begin position="65"/>
        <end position="100"/>
    </location>
</feature>
<evidence type="ECO:0000256" key="9">
    <source>
        <dbReference type="ARBA" id="ARBA00023204"/>
    </source>
</evidence>
<keyword evidence="8" id="KW-0460">Magnesium</keyword>
<reference evidence="13" key="1">
    <citation type="submission" date="2014-05" db="EMBL/GenBank/DDBJ databases">
        <title>The transcriptome of the halophilic microalga Tetraselmis sp. GSL018 isolated from the Great Salt Lake, Utah.</title>
        <authorList>
            <person name="Jinkerson R.E."/>
            <person name="D'Adamo S."/>
            <person name="Posewitz M.C."/>
        </authorList>
    </citation>
    <scope>NUCLEOTIDE SEQUENCE</scope>
    <source>
        <strain evidence="13">GSL018</strain>
    </source>
</reference>
<name>A0A061R0D4_9CHLO</name>
<keyword evidence="5" id="KW-0479">Metal-binding</keyword>
<dbReference type="PANTHER" id="PTHR47707">
    <property type="entry name" value="8-OXO-DGTP DIPHOSPHATASE"/>
    <property type="match status" value="1"/>
</dbReference>
<dbReference type="Pfam" id="PF00293">
    <property type="entry name" value="NUDIX"/>
    <property type="match status" value="1"/>
</dbReference>
<dbReference type="GO" id="GO:0044715">
    <property type="term" value="F:8-oxo-dGDP phosphatase activity"/>
    <property type="evidence" value="ECO:0007669"/>
    <property type="project" value="TreeGrafter"/>
</dbReference>
<dbReference type="InterPro" id="IPR000086">
    <property type="entry name" value="NUDIX_hydrolase_dom"/>
</dbReference>
<proteinExistence type="inferred from homology"/>
<dbReference type="GO" id="GO:0006281">
    <property type="term" value="P:DNA repair"/>
    <property type="evidence" value="ECO:0007669"/>
    <property type="project" value="UniProtKB-KW"/>
</dbReference>
<evidence type="ECO:0000256" key="10">
    <source>
        <dbReference type="ARBA" id="ARBA00035861"/>
    </source>
</evidence>
<gene>
    <name evidence="13" type="ORF">TSPGSL018_19018</name>
</gene>
<evidence type="ECO:0000256" key="4">
    <source>
        <dbReference type="ARBA" id="ARBA00022705"/>
    </source>
</evidence>
<keyword evidence="7" id="KW-0378">Hydrolase</keyword>
<dbReference type="Gene3D" id="3.90.79.10">
    <property type="entry name" value="Nucleoside Triphosphate Pyrophosphohydrolase"/>
    <property type="match status" value="1"/>
</dbReference>
<dbReference type="GO" id="GO:0006260">
    <property type="term" value="P:DNA replication"/>
    <property type="evidence" value="ECO:0007669"/>
    <property type="project" value="UniProtKB-KW"/>
</dbReference>
<keyword evidence="4" id="KW-0235">DNA replication</keyword>
<organism evidence="13">
    <name type="scientific">Tetraselmis sp. GSL018</name>
    <dbReference type="NCBI Taxonomy" id="582737"/>
    <lineage>
        <taxon>Eukaryota</taxon>
        <taxon>Viridiplantae</taxon>
        <taxon>Chlorophyta</taxon>
        <taxon>core chlorophytes</taxon>
        <taxon>Chlorodendrophyceae</taxon>
        <taxon>Chlorodendrales</taxon>
        <taxon>Chlorodendraceae</taxon>
        <taxon>Tetraselmis</taxon>
    </lineage>
</organism>
<protein>
    <recommendedName>
        <fullName evidence="11">8-oxo-dGTP diphosphatase</fullName>
        <ecNumber evidence="11">3.6.1.55</ecNumber>
    </recommendedName>
</protein>
<dbReference type="InterPro" id="IPR015797">
    <property type="entry name" value="NUDIX_hydrolase-like_dom_sf"/>
</dbReference>
<keyword evidence="6" id="KW-0227">DNA damage</keyword>
<evidence type="ECO:0000256" key="1">
    <source>
        <dbReference type="ARBA" id="ARBA00001946"/>
    </source>
</evidence>
<dbReference type="InterPro" id="IPR047127">
    <property type="entry name" value="MutT-like"/>
</dbReference>
<dbReference type="EC" id="3.6.1.55" evidence="11"/>
<dbReference type="EMBL" id="GBEZ01022731">
    <property type="protein sequence ID" value="JAC64120.1"/>
    <property type="molecule type" value="Transcribed_RNA"/>
</dbReference>
<dbReference type="SUPFAM" id="SSF55811">
    <property type="entry name" value="Nudix"/>
    <property type="match status" value="1"/>
</dbReference>
<evidence type="ECO:0000256" key="8">
    <source>
        <dbReference type="ARBA" id="ARBA00022842"/>
    </source>
</evidence>
<evidence type="ECO:0000256" key="11">
    <source>
        <dbReference type="ARBA" id="ARBA00038905"/>
    </source>
</evidence>
<evidence type="ECO:0000256" key="2">
    <source>
        <dbReference type="ARBA" id="ARBA00005582"/>
    </source>
</evidence>
<comment type="cofactor">
    <cofactor evidence="1">
        <name>Mg(2+)</name>
        <dbReference type="ChEBI" id="CHEBI:18420"/>
    </cofactor>
</comment>
<evidence type="ECO:0000256" key="3">
    <source>
        <dbReference type="ARBA" id="ARBA00022457"/>
    </source>
</evidence>
<keyword evidence="3" id="KW-0515">Mutator protein</keyword>
<dbReference type="GO" id="GO:0046872">
    <property type="term" value="F:metal ion binding"/>
    <property type="evidence" value="ECO:0007669"/>
    <property type="project" value="UniProtKB-KW"/>
</dbReference>
<dbReference type="GO" id="GO:0035539">
    <property type="term" value="F:8-oxo-7,8-dihydrodeoxyguanosine triphosphate pyrophosphatase activity"/>
    <property type="evidence" value="ECO:0007669"/>
    <property type="project" value="UniProtKB-EC"/>
</dbReference>
<dbReference type="AlphaFoldDB" id="A0A061R0D4"/>
<evidence type="ECO:0000256" key="6">
    <source>
        <dbReference type="ARBA" id="ARBA00022763"/>
    </source>
</evidence>
<evidence type="ECO:0000259" key="12">
    <source>
        <dbReference type="Pfam" id="PF00293"/>
    </source>
</evidence>
<comment type="similarity">
    <text evidence="2">Belongs to the Nudix hydrolase family.</text>
</comment>